<dbReference type="InterPro" id="IPR036397">
    <property type="entry name" value="RNaseH_sf"/>
</dbReference>
<reference evidence="3 4" key="1">
    <citation type="submission" date="2019-07" db="EMBL/GenBank/DDBJ databases">
        <title>New Mycobacterium species.</title>
        <authorList>
            <person name="Tortoli E."/>
            <person name="Ghielmetti G."/>
            <person name="Friedel U."/>
            <person name="Trovato A."/>
        </authorList>
    </citation>
    <scope>NUCLEOTIDE SEQUENCE [LARGE SCALE GENOMIC DNA]</scope>
    <source>
        <strain evidence="3 4">16-83</strain>
    </source>
</reference>
<keyword evidence="4" id="KW-1185">Reference proteome</keyword>
<evidence type="ECO:0000256" key="1">
    <source>
        <dbReference type="SAM" id="MobiDB-lite"/>
    </source>
</evidence>
<dbReference type="Proteomes" id="UP000320513">
    <property type="component" value="Unassembled WGS sequence"/>
</dbReference>
<proteinExistence type="predicted"/>
<feature type="domain" description="Integrase catalytic" evidence="2">
    <location>
        <begin position="1"/>
        <end position="149"/>
    </location>
</feature>
<comment type="caution">
    <text evidence="3">The sequence shown here is derived from an EMBL/GenBank/DDBJ whole genome shotgun (WGS) entry which is preliminary data.</text>
</comment>
<dbReference type="EMBL" id="VMQU01000264">
    <property type="protein sequence ID" value="TVS76938.1"/>
    <property type="molecule type" value="Genomic_DNA"/>
</dbReference>
<feature type="region of interest" description="Disordered" evidence="1">
    <location>
        <begin position="227"/>
        <end position="250"/>
    </location>
</feature>
<dbReference type="AlphaFoldDB" id="A0A557WUK0"/>
<gene>
    <name evidence="3" type="ORF">FPZ47_27330</name>
</gene>
<dbReference type="InterPro" id="IPR012337">
    <property type="entry name" value="RNaseH-like_sf"/>
</dbReference>
<dbReference type="OrthoDB" id="568335at2"/>
<dbReference type="PANTHER" id="PTHR35004:SF6">
    <property type="entry name" value="TRANSPOSASE"/>
    <property type="match status" value="1"/>
</dbReference>
<dbReference type="Pfam" id="PF00665">
    <property type="entry name" value="rve"/>
    <property type="match status" value="1"/>
</dbReference>
<dbReference type="InterPro" id="IPR001584">
    <property type="entry name" value="Integrase_cat-core"/>
</dbReference>
<dbReference type="GO" id="GO:0003676">
    <property type="term" value="F:nucleic acid binding"/>
    <property type="evidence" value="ECO:0007669"/>
    <property type="project" value="InterPro"/>
</dbReference>
<dbReference type="Pfam" id="PF09299">
    <property type="entry name" value="Mu-transpos_C"/>
    <property type="match status" value="1"/>
</dbReference>
<dbReference type="InterPro" id="IPR015378">
    <property type="entry name" value="Transposase-like_Mu_C"/>
</dbReference>
<dbReference type="RefSeq" id="WP_144957375.1">
    <property type="nucleotide sequence ID" value="NZ_VMQU01000264.1"/>
</dbReference>
<sequence>FAFIDDHSRLLVGYRFGFAEDTVRLAAALRPALSSRGVPAGIYVDNGSAFVDAWLLRACAKLGIRLVHSTPGRPQGRGKIERFFRTVREQFLVEVTDTASEDLAAAGVDHTSALLELNRLFMAWVETEYHRRVHTETGQPPLDRWGAGWDRVGRTPAIPSADDLTEAFLWSEYRVVTKTATVSLHANTYQVDAGLVGRKVELVFSPFDLEAVEVRYRDKSFGKALPHTISRHAHPKARPETPQPEPPPATEIDYLRLTADAHHAQLSREERIGFNSIYINGQIPGQLSIADLTPSGDVDNEGEVSA</sequence>
<dbReference type="PROSITE" id="PS50994">
    <property type="entry name" value="INTEGRASE"/>
    <property type="match status" value="1"/>
</dbReference>
<dbReference type="SUPFAM" id="SSF53098">
    <property type="entry name" value="Ribonuclease H-like"/>
    <property type="match status" value="1"/>
</dbReference>
<accession>A0A557WUK0</accession>
<name>A0A557WUK0_9MYCO</name>
<dbReference type="GO" id="GO:0015074">
    <property type="term" value="P:DNA integration"/>
    <property type="evidence" value="ECO:0007669"/>
    <property type="project" value="InterPro"/>
</dbReference>
<evidence type="ECO:0000259" key="2">
    <source>
        <dbReference type="PROSITE" id="PS50994"/>
    </source>
</evidence>
<evidence type="ECO:0000313" key="3">
    <source>
        <dbReference type="EMBL" id="TVS76938.1"/>
    </source>
</evidence>
<dbReference type="Gene3D" id="3.30.420.10">
    <property type="entry name" value="Ribonuclease H-like superfamily/Ribonuclease H"/>
    <property type="match status" value="1"/>
</dbReference>
<evidence type="ECO:0000313" key="4">
    <source>
        <dbReference type="Proteomes" id="UP000320513"/>
    </source>
</evidence>
<dbReference type="PANTHER" id="PTHR35004">
    <property type="entry name" value="TRANSPOSASE RV3428C-RELATED"/>
    <property type="match status" value="1"/>
</dbReference>
<organism evidence="3 4">
    <name type="scientific">Mycobacterium helveticum</name>
    <dbReference type="NCBI Taxonomy" id="2592811"/>
    <lineage>
        <taxon>Bacteria</taxon>
        <taxon>Bacillati</taxon>
        <taxon>Actinomycetota</taxon>
        <taxon>Actinomycetes</taxon>
        <taxon>Mycobacteriales</taxon>
        <taxon>Mycobacteriaceae</taxon>
        <taxon>Mycobacterium</taxon>
    </lineage>
</organism>
<feature type="non-terminal residue" evidence="3">
    <location>
        <position position="1"/>
    </location>
</feature>
<protein>
    <submittedName>
        <fullName evidence="3">DDE-type integrase/transposase/recombinase</fullName>
    </submittedName>
</protein>